<protein>
    <submittedName>
        <fullName evidence="2">Uncharacterized protein</fullName>
    </submittedName>
</protein>
<feature type="region of interest" description="Disordered" evidence="1">
    <location>
        <begin position="156"/>
        <end position="191"/>
    </location>
</feature>
<sequence length="191" mass="22578">MELGDNHVGKRMRGSRAICTRWVPLWFESGLLRLLGRHRLRQIRIAKGSQGSGVCVRSDIVSVAAAVCLFRDALHSVFLHRRQNNHQRQLSQHIQFEKSNRRHRFDTSNRHPSCRHKQAHNMCTYPTWSAARCCEYRSSPVIIWRRPKHLQRPIRTRTKPHQPPMTRRHTRAIHPRRRVKRVSSKRSEVAN</sequence>
<name>A0A6A6VK56_9PLEO</name>
<organism evidence="2 3">
    <name type="scientific">Sporormia fimetaria CBS 119925</name>
    <dbReference type="NCBI Taxonomy" id="1340428"/>
    <lineage>
        <taxon>Eukaryota</taxon>
        <taxon>Fungi</taxon>
        <taxon>Dikarya</taxon>
        <taxon>Ascomycota</taxon>
        <taxon>Pezizomycotina</taxon>
        <taxon>Dothideomycetes</taxon>
        <taxon>Pleosporomycetidae</taxon>
        <taxon>Pleosporales</taxon>
        <taxon>Sporormiaceae</taxon>
        <taxon>Sporormia</taxon>
    </lineage>
</organism>
<reference evidence="2" key="1">
    <citation type="journal article" date="2020" name="Stud. Mycol.">
        <title>101 Dothideomycetes genomes: a test case for predicting lifestyles and emergence of pathogens.</title>
        <authorList>
            <person name="Haridas S."/>
            <person name="Albert R."/>
            <person name="Binder M."/>
            <person name="Bloem J."/>
            <person name="Labutti K."/>
            <person name="Salamov A."/>
            <person name="Andreopoulos B."/>
            <person name="Baker S."/>
            <person name="Barry K."/>
            <person name="Bills G."/>
            <person name="Bluhm B."/>
            <person name="Cannon C."/>
            <person name="Castanera R."/>
            <person name="Culley D."/>
            <person name="Daum C."/>
            <person name="Ezra D."/>
            <person name="Gonzalez J."/>
            <person name="Henrissat B."/>
            <person name="Kuo A."/>
            <person name="Liang C."/>
            <person name="Lipzen A."/>
            <person name="Lutzoni F."/>
            <person name="Magnuson J."/>
            <person name="Mondo S."/>
            <person name="Nolan M."/>
            <person name="Ohm R."/>
            <person name="Pangilinan J."/>
            <person name="Park H.-J."/>
            <person name="Ramirez L."/>
            <person name="Alfaro M."/>
            <person name="Sun H."/>
            <person name="Tritt A."/>
            <person name="Yoshinaga Y."/>
            <person name="Zwiers L.-H."/>
            <person name="Turgeon B."/>
            <person name="Goodwin S."/>
            <person name="Spatafora J."/>
            <person name="Crous P."/>
            <person name="Grigoriev I."/>
        </authorList>
    </citation>
    <scope>NUCLEOTIDE SEQUENCE</scope>
    <source>
        <strain evidence="2">CBS 119925</strain>
    </source>
</reference>
<proteinExistence type="predicted"/>
<evidence type="ECO:0000313" key="2">
    <source>
        <dbReference type="EMBL" id="KAF2750206.1"/>
    </source>
</evidence>
<feature type="compositionally biased region" description="Basic residues" evidence="1">
    <location>
        <begin position="156"/>
        <end position="184"/>
    </location>
</feature>
<dbReference type="Proteomes" id="UP000799440">
    <property type="component" value="Unassembled WGS sequence"/>
</dbReference>
<keyword evidence="3" id="KW-1185">Reference proteome</keyword>
<dbReference type="EMBL" id="MU006564">
    <property type="protein sequence ID" value="KAF2750206.1"/>
    <property type="molecule type" value="Genomic_DNA"/>
</dbReference>
<evidence type="ECO:0000256" key="1">
    <source>
        <dbReference type="SAM" id="MobiDB-lite"/>
    </source>
</evidence>
<gene>
    <name evidence="2" type="ORF">M011DRAFT_233022</name>
</gene>
<evidence type="ECO:0000313" key="3">
    <source>
        <dbReference type="Proteomes" id="UP000799440"/>
    </source>
</evidence>
<dbReference type="AlphaFoldDB" id="A0A6A6VK56"/>
<accession>A0A6A6VK56</accession>